<dbReference type="AlphaFoldDB" id="A0AAP0E042"/>
<organism evidence="1 2">
    <name type="scientific">Stephania cephalantha</name>
    <dbReference type="NCBI Taxonomy" id="152367"/>
    <lineage>
        <taxon>Eukaryota</taxon>
        <taxon>Viridiplantae</taxon>
        <taxon>Streptophyta</taxon>
        <taxon>Embryophyta</taxon>
        <taxon>Tracheophyta</taxon>
        <taxon>Spermatophyta</taxon>
        <taxon>Magnoliopsida</taxon>
        <taxon>Ranunculales</taxon>
        <taxon>Menispermaceae</taxon>
        <taxon>Menispermoideae</taxon>
        <taxon>Cissampelideae</taxon>
        <taxon>Stephania</taxon>
    </lineage>
</organism>
<keyword evidence="2" id="KW-1185">Reference proteome</keyword>
<comment type="caution">
    <text evidence="1">The sequence shown here is derived from an EMBL/GenBank/DDBJ whole genome shotgun (WGS) entry which is preliminary data.</text>
</comment>
<reference evidence="1 2" key="1">
    <citation type="submission" date="2024-01" db="EMBL/GenBank/DDBJ databases">
        <title>Genome assemblies of Stephania.</title>
        <authorList>
            <person name="Yang L."/>
        </authorList>
    </citation>
    <scope>NUCLEOTIDE SEQUENCE [LARGE SCALE GENOMIC DNA]</scope>
    <source>
        <strain evidence="1">JXDWG</strain>
        <tissue evidence="1">Leaf</tissue>
    </source>
</reference>
<proteinExistence type="predicted"/>
<evidence type="ECO:0000313" key="2">
    <source>
        <dbReference type="Proteomes" id="UP001419268"/>
    </source>
</evidence>
<name>A0AAP0E042_9MAGN</name>
<accession>A0AAP0E042</accession>
<sequence length="86" mass="9614">MHFSSFSSSNHTLLFVSTHARVADARRNPSGLDRFVAREGEEEVRRRKPASCREPQGAVRCELGGVDSFKQQRPGGVQAVEEMRNV</sequence>
<dbReference type="Proteomes" id="UP001419268">
    <property type="component" value="Unassembled WGS sequence"/>
</dbReference>
<dbReference type="EMBL" id="JBBNAG010000013">
    <property type="protein sequence ID" value="KAK9084235.1"/>
    <property type="molecule type" value="Genomic_DNA"/>
</dbReference>
<gene>
    <name evidence="1" type="ORF">Scep_030706</name>
</gene>
<evidence type="ECO:0000313" key="1">
    <source>
        <dbReference type="EMBL" id="KAK9084235.1"/>
    </source>
</evidence>
<protein>
    <submittedName>
        <fullName evidence="1">Uncharacterized protein</fullName>
    </submittedName>
</protein>